<feature type="domain" description="GFO/IDH/MocA-like oxidoreductase" evidence="3">
    <location>
        <begin position="130"/>
        <end position="265"/>
    </location>
</feature>
<dbReference type="GO" id="GO:0000166">
    <property type="term" value="F:nucleotide binding"/>
    <property type="evidence" value="ECO:0007669"/>
    <property type="project" value="InterPro"/>
</dbReference>
<dbReference type="OrthoDB" id="9815825at2"/>
<dbReference type="STRING" id="1236976.JCM16418_1222"/>
<gene>
    <name evidence="4" type="ORF">JCM16418_1222</name>
</gene>
<dbReference type="AlphaFoldDB" id="W7YHZ4"/>
<dbReference type="Gene3D" id="3.40.50.720">
    <property type="entry name" value="NAD(P)-binding Rossmann-like Domain"/>
    <property type="match status" value="1"/>
</dbReference>
<proteinExistence type="predicted"/>
<accession>W7YHZ4</accession>
<dbReference type="RefSeq" id="WP_036646862.1">
    <property type="nucleotide sequence ID" value="NZ_BAVZ01000002.1"/>
</dbReference>
<feature type="domain" description="Gfo/Idh/MocA-like oxidoreductase N-terminal" evidence="2">
    <location>
        <begin position="5"/>
        <end position="115"/>
    </location>
</feature>
<dbReference type="EMBL" id="BAVZ01000002">
    <property type="protein sequence ID" value="GAF07228.1"/>
    <property type="molecule type" value="Genomic_DNA"/>
</dbReference>
<evidence type="ECO:0000259" key="2">
    <source>
        <dbReference type="Pfam" id="PF01408"/>
    </source>
</evidence>
<dbReference type="InterPro" id="IPR055170">
    <property type="entry name" value="GFO_IDH_MocA-like_dom"/>
</dbReference>
<dbReference type="Pfam" id="PF01408">
    <property type="entry name" value="GFO_IDH_MocA"/>
    <property type="match status" value="1"/>
</dbReference>
<name>W7YHZ4_9BACL</name>
<dbReference type="SUPFAM" id="SSF55347">
    <property type="entry name" value="Glyceraldehyde-3-phosphate dehydrogenase-like, C-terminal domain"/>
    <property type="match status" value="1"/>
</dbReference>
<protein>
    <submittedName>
        <fullName evidence="4">Oxidoreductase</fullName>
    </submittedName>
</protein>
<dbReference type="GO" id="GO:0016491">
    <property type="term" value="F:oxidoreductase activity"/>
    <property type="evidence" value="ECO:0007669"/>
    <property type="project" value="UniProtKB-KW"/>
</dbReference>
<dbReference type="InterPro" id="IPR036291">
    <property type="entry name" value="NAD(P)-bd_dom_sf"/>
</dbReference>
<dbReference type="SUPFAM" id="SSF51735">
    <property type="entry name" value="NAD(P)-binding Rossmann-fold domains"/>
    <property type="match status" value="1"/>
</dbReference>
<dbReference type="Pfam" id="PF22725">
    <property type="entry name" value="GFO_IDH_MocA_C3"/>
    <property type="match status" value="1"/>
</dbReference>
<evidence type="ECO:0000313" key="4">
    <source>
        <dbReference type="EMBL" id="GAF07228.1"/>
    </source>
</evidence>
<keyword evidence="5" id="KW-1185">Reference proteome</keyword>
<dbReference type="PANTHER" id="PTHR43818">
    <property type="entry name" value="BCDNA.GH03377"/>
    <property type="match status" value="1"/>
</dbReference>
<sequence>MEKMKAGIIGCGNISAIYLENLAKSSEVEIVACADIRLDRAKERAAEFGIASAYTPEQLLADEQIELVINLTVPSSHAAVDIAALEAGKHVYAEKPLATSLLDAKRVQELAGLKELRIGSAPDTFLGSGIQTAKAAIDAGLIGQPIAGTAFMMGEGPEGWHPDPEFFYTPGGGPMLDMGPYYLTALVELLGPVRRISASTGAQMPSRTIGSGPKSGTQIPVQTPTHLAGTIDFAKGAIVTMITSFDIKGGANLPWIEIYGTAGTLSLPDPNFFNGDVQLRRSGSEQWEVLTPMFECSQNERGLGVNDMVESIRAHKLHRANGQLAYHVLEAMYAFEKSSLAGSHIELESRADMNMSNGK</sequence>
<dbReference type="PANTHER" id="PTHR43818:SF11">
    <property type="entry name" value="BCDNA.GH03377"/>
    <property type="match status" value="1"/>
</dbReference>
<dbReference type="Proteomes" id="UP000019364">
    <property type="component" value="Unassembled WGS sequence"/>
</dbReference>
<organism evidence="4 5">
    <name type="scientific">Paenibacillus pini JCM 16418</name>
    <dbReference type="NCBI Taxonomy" id="1236976"/>
    <lineage>
        <taxon>Bacteria</taxon>
        <taxon>Bacillati</taxon>
        <taxon>Bacillota</taxon>
        <taxon>Bacilli</taxon>
        <taxon>Bacillales</taxon>
        <taxon>Paenibacillaceae</taxon>
        <taxon>Paenibacillus</taxon>
    </lineage>
</organism>
<evidence type="ECO:0000313" key="5">
    <source>
        <dbReference type="Proteomes" id="UP000019364"/>
    </source>
</evidence>
<dbReference type="InterPro" id="IPR050463">
    <property type="entry name" value="Gfo/Idh/MocA_oxidrdct_glycsds"/>
</dbReference>
<dbReference type="eggNOG" id="COG0673">
    <property type="taxonomic scope" value="Bacteria"/>
</dbReference>
<evidence type="ECO:0000256" key="1">
    <source>
        <dbReference type="ARBA" id="ARBA00023002"/>
    </source>
</evidence>
<dbReference type="InterPro" id="IPR000683">
    <property type="entry name" value="Gfo/Idh/MocA-like_OxRdtase_N"/>
</dbReference>
<reference evidence="4 5" key="1">
    <citation type="journal article" date="2014" name="Genome Announc.">
        <title>Draft Genome Sequence of Paenibacillus pini JCM 16418T, Isolated from the Rhizosphere of Pine Tree.</title>
        <authorList>
            <person name="Yuki M."/>
            <person name="Oshima K."/>
            <person name="Suda W."/>
            <person name="Oshida Y."/>
            <person name="Kitamura K."/>
            <person name="Iida Y."/>
            <person name="Hattori M."/>
            <person name="Ohkuma M."/>
        </authorList>
    </citation>
    <scope>NUCLEOTIDE SEQUENCE [LARGE SCALE GENOMIC DNA]</scope>
    <source>
        <strain evidence="4 5">JCM 16418</strain>
    </source>
</reference>
<keyword evidence="1" id="KW-0560">Oxidoreductase</keyword>
<dbReference type="Gene3D" id="3.30.360.10">
    <property type="entry name" value="Dihydrodipicolinate Reductase, domain 2"/>
    <property type="match status" value="1"/>
</dbReference>
<comment type="caution">
    <text evidence="4">The sequence shown here is derived from an EMBL/GenBank/DDBJ whole genome shotgun (WGS) entry which is preliminary data.</text>
</comment>
<evidence type="ECO:0000259" key="3">
    <source>
        <dbReference type="Pfam" id="PF22725"/>
    </source>
</evidence>